<dbReference type="PANTHER" id="PTHR36836">
    <property type="entry name" value="COLANIC ACID BIOSYNTHESIS PROTEIN WCAK"/>
    <property type="match status" value="1"/>
</dbReference>
<dbReference type="PATRIC" id="fig|1316936.3.peg.1089"/>
<proteinExistence type="predicted"/>
<dbReference type="RefSeq" id="WP_021131445.1">
    <property type="nucleotide sequence ID" value="NZ_AQPH01000013.1"/>
</dbReference>
<organism evidence="2 3">
    <name type="scientific">Magnetospirillum fulvum MGU-K5</name>
    <dbReference type="NCBI Taxonomy" id="1316936"/>
    <lineage>
        <taxon>Bacteria</taxon>
        <taxon>Pseudomonadati</taxon>
        <taxon>Pseudomonadota</taxon>
        <taxon>Alphaproteobacteria</taxon>
        <taxon>Rhodospirillales</taxon>
        <taxon>Rhodospirillaceae</taxon>
        <taxon>Magnetospirillum</taxon>
    </lineage>
</organism>
<evidence type="ECO:0000259" key="1">
    <source>
        <dbReference type="Pfam" id="PF04230"/>
    </source>
</evidence>
<dbReference type="OrthoDB" id="1814359at2"/>
<evidence type="ECO:0000313" key="2">
    <source>
        <dbReference type="EMBL" id="EPY02513.1"/>
    </source>
</evidence>
<evidence type="ECO:0000313" key="3">
    <source>
        <dbReference type="Proteomes" id="UP000015350"/>
    </source>
</evidence>
<dbReference type="Proteomes" id="UP000015350">
    <property type="component" value="Unassembled WGS sequence"/>
</dbReference>
<dbReference type="eggNOG" id="COG2327">
    <property type="taxonomic scope" value="Bacteria"/>
</dbReference>
<dbReference type="AlphaFoldDB" id="S9SEM7"/>
<dbReference type="EMBL" id="AQPH01000013">
    <property type="protein sequence ID" value="EPY02513.1"/>
    <property type="molecule type" value="Genomic_DNA"/>
</dbReference>
<name>S9SEM7_MAGFU</name>
<dbReference type="InterPro" id="IPR007345">
    <property type="entry name" value="Polysacch_pyruvyl_Trfase"/>
</dbReference>
<sequence>MILVFHAYSRGNHGDGLLVDLTLDLIRQAIPAESEIVVVAMDPESFADLPHVVRGPGGEKGTLAKVLGASSVAATLALNAAFGRRVSVPGLRELVDRANLIVGVGGGYMRAGSLQEGVKAAIAHAALAKVASAAPCKSVYLPQSVGPLRGKLGQLIRESLSGVDTIFLRDDRSVSELALSTRSQRVPDLAVMKLLESGLTNDIRPRYDNVYLIARDLNKPAPVLNTYYQRLNDLRALMPDAIPVLQSTARGNNDLAFYRKMKWGDSFQSVSDAIEQRGKGVVVSVRLHGALQSMISGCPSIHLSYERKGFGAYEDLGVPDFVYNALSFDPGVIADQTRGLCQNSDPFWAAVAGSADSVRVARETVKATLAHTYER</sequence>
<dbReference type="Pfam" id="PF04230">
    <property type="entry name" value="PS_pyruv_trans"/>
    <property type="match status" value="1"/>
</dbReference>
<accession>S9SEM7</accession>
<feature type="domain" description="Polysaccharide pyruvyl transferase" evidence="1">
    <location>
        <begin position="12"/>
        <end position="306"/>
    </location>
</feature>
<comment type="caution">
    <text evidence="2">The sequence shown here is derived from an EMBL/GenBank/DDBJ whole genome shotgun (WGS) entry which is preliminary data.</text>
</comment>
<protein>
    <recommendedName>
        <fullName evidence="1">Polysaccharide pyruvyl transferase domain-containing protein</fullName>
    </recommendedName>
</protein>
<reference evidence="2 3" key="1">
    <citation type="submission" date="2013-04" db="EMBL/GenBank/DDBJ databases">
        <authorList>
            <person name="Kuznetsov B."/>
            <person name="Ivanovsky R."/>
        </authorList>
    </citation>
    <scope>NUCLEOTIDE SEQUENCE [LARGE SCALE GENOMIC DNA]</scope>
    <source>
        <strain evidence="2 3">MGU-K5</strain>
    </source>
</reference>
<dbReference type="STRING" id="1316936.K678_05428"/>
<gene>
    <name evidence="2" type="ORF">K678_05428</name>
</gene>
<dbReference type="PANTHER" id="PTHR36836:SF1">
    <property type="entry name" value="COLANIC ACID BIOSYNTHESIS PROTEIN WCAK"/>
    <property type="match status" value="1"/>
</dbReference>